<dbReference type="InterPro" id="IPR035940">
    <property type="entry name" value="CAP_sf"/>
</dbReference>
<feature type="chain" id="PRO_5005893710" evidence="1">
    <location>
        <begin position="25"/>
        <end position="465"/>
    </location>
</feature>
<dbReference type="AlphaFoldDB" id="A0A0N5B3P4"/>
<dbReference type="Gene3D" id="3.40.33.10">
    <property type="entry name" value="CAP"/>
    <property type="match status" value="1"/>
</dbReference>
<dbReference type="SUPFAM" id="SSF55797">
    <property type="entry name" value="PR-1-like"/>
    <property type="match status" value="1"/>
</dbReference>
<dbReference type="Pfam" id="PF00188">
    <property type="entry name" value="CAP"/>
    <property type="match status" value="1"/>
</dbReference>
<dbReference type="Proteomes" id="UP000046392">
    <property type="component" value="Unplaced"/>
</dbReference>
<dbReference type="InterPro" id="IPR001283">
    <property type="entry name" value="CRISP-related"/>
</dbReference>
<sequence length="465" mass="49734">MNSYSFIFYTIILKFVFLNSVVNSLDINTSNQSVFQLTSEEQRRILQVHNDLRSGLALGSFGLPEGSSIQQMVYDPVLENYAKNHTDNCIFELSDVEEYGENIFKTNSTDTPLNSLLLAFNIWWNQIKNVNSTVFDPNDGALNFAQMAWGNTSKVGCSANDCKTFKLVLCYYYPRGNIDKNNIYEVGSHCKNDNDCINVNNGSCVIGKGLCSLKSTNEMVNITHNNEVTLNSNKDPPENSISLGNISSDLVNTVQNGLNNATSAIKNVSTDLVSQVKNTASGLLGGATNLLGSIGQTVGNAANTLLNNTNAFINSTGSNLNDTFLGTIPGFNGALSSLINGTGNLQQIINNITGISVNTTNSIGSNSLNTTLNIDNLLNTTTPTTNTLLNTTMGNSSGTIVPIINGTINIPSTTELPSVILNSTNGIVSPMLNTTIVEGLLNTTSNGLLLLTTPTITNETTFSGS</sequence>
<name>A0A0N5B3P4_STREA</name>
<feature type="domain" description="SCP" evidence="2">
    <location>
        <begin position="40"/>
        <end position="180"/>
    </location>
</feature>
<proteinExistence type="predicted"/>
<keyword evidence="1" id="KW-0732">Signal</keyword>
<organism evidence="3 4">
    <name type="scientific">Strongyloides papillosus</name>
    <name type="common">Intestinal threadworm</name>
    <dbReference type="NCBI Taxonomy" id="174720"/>
    <lineage>
        <taxon>Eukaryota</taxon>
        <taxon>Metazoa</taxon>
        <taxon>Ecdysozoa</taxon>
        <taxon>Nematoda</taxon>
        <taxon>Chromadorea</taxon>
        <taxon>Rhabditida</taxon>
        <taxon>Tylenchina</taxon>
        <taxon>Panagrolaimomorpha</taxon>
        <taxon>Strongyloidoidea</taxon>
        <taxon>Strongyloididae</taxon>
        <taxon>Strongyloides</taxon>
    </lineage>
</organism>
<keyword evidence="3" id="KW-1185">Reference proteome</keyword>
<accession>A0A0N5B3P4</accession>
<dbReference type="CDD" id="cd05380">
    <property type="entry name" value="CAP_euk"/>
    <property type="match status" value="1"/>
</dbReference>
<dbReference type="PANTHER" id="PTHR10334">
    <property type="entry name" value="CYSTEINE-RICH SECRETORY PROTEIN-RELATED"/>
    <property type="match status" value="1"/>
</dbReference>
<dbReference type="SMART" id="SM00198">
    <property type="entry name" value="SCP"/>
    <property type="match status" value="1"/>
</dbReference>
<dbReference type="PRINTS" id="PR00837">
    <property type="entry name" value="V5TPXLIKE"/>
</dbReference>
<reference evidence="4" key="1">
    <citation type="submission" date="2017-02" db="UniProtKB">
        <authorList>
            <consortium name="WormBaseParasite"/>
        </authorList>
    </citation>
    <scope>IDENTIFICATION</scope>
</reference>
<dbReference type="WBParaSite" id="SPAL_0000069700.1">
    <property type="protein sequence ID" value="SPAL_0000069700.1"/>
    <property type="gene ID" value="SPAL_0000069700"/>
</dbReference>
<evidence type="ECO:0000313" key="4">
    <source>
        <dbReference type="WBParaSite" id="SPAL_0000069700.1"/>
    </source>
</evidence>
<feature type="signal peptide" evidence="1">
    <location>
        <begin position="1"/>
        <end position="24"/>
    </location>
</feature>
<dbReference type="InterPro" id="IPR014044">
    <property type="entry name" value="CAP_dom"/>
</dbReference>
<protein>
    <submittedName>
        <fullName evidence="4">SCP domain-containing protein</fullName>
    </submittedName>
</protein>
<evidence type="ECO:0000256" key="1">
    <source>
        <dbReference type="SAM" id="SignalP"/>
    </source>
</evidence>
<evidence type="ECO:0000259" key="2">
    <source>
        <dbReference type="SMART" id="SM00198"/>
    </source>
</evidence>
<evidence type="ECO:0000313" key="3">
    <source>
        <dbReference type="Proteomes" id="UP000046392"/>
    </source>
</evidence>